<dbReference type="SMART" id="SM00382">
    <property type="entry name" value="AAA"/>
    <property type="match status" value="1"/>
</dbReference>
<keyword evidence="8" id="KW-0472">Membrane</keyword>
<dbReference type="PIRSF" id="PIRSF039085">
    <property type="entry name" value="ABC_ATPase_HisP"/>
    <property type="match status" value="1"/>
</dbReference>
<evidence type="ECO:0000256" key="6">
    <source>
        <dbReference type="ARBA" id="ARBA00022840"/>
    </source>
</evidence>
<keyword evidence="5" id="KW-0547">Nucleotide-binding</keyword>
<dbReference type="Pfam" id="PF00005">
    <property type="entry name" value="ABC_tran"/>
    <property type="match status" value="1"/>
</dbReference>
<sequence length="245" mass="27513">MSEIIRVEKLKKSFGDLEVLHSIDFSVSSGEVVTIIGASGSGKSTFLRCLNILETPNAGKIMYHGKDILKGEINVNKHRSKVGMVFQNFNLFNNKTVLENCVIGQVKVLKRHRKEAIEITKKYLEKVGMLKFANVSSVQLSGGQKQRVAIARALCMEPEVLLFDEPTSALDPEMVSEVLKVMKDLANEGLTMIVVTHEMQFARDVSSRVVFMDGGVIMEQGTPDHIFNHPSKERTKEFLKRYLEQ</sequence>
<keyword evidence="3" id="KW-0813">Transport</keyword>
<evidence type="ECO:0000256" key="5">
    <source>
        <dbReference type="ARBA" id="ARBA00022741"/>
    </source>
</evidence>
<name>A0A1Y4QK52_9FIRM</name>
<dbReference type="AlphaFoldDB" id="A0A1Y4QK52"/>
<feature type="domain" description="ABC transporter" evidence="9">
    <location>
        <begin position="5"/>
        <end position="239"/>
    </location>
</feature>
<proteinExistence type="inferred from homology"/>
<dbReference type="GO" id="GO:0005524">
    <property type="term" value="F:ATP binding"/>
    <property type="evidence" value="ECO:0007669"/>
    <property type="project" value="UniProtKB-KW"/>
</dbReference>
<protein>
    <submittedName>
        <fullName evidence="10">ABC transporter</fullName>
    </submittedName>
</protein>
<evidence type="ECO:0000256" key="4">
    <source>
        <dbReference type="ARBA" id="ARBA00022475"/>
    </source>
</evidence>
<dbReference type="InterPro" id="IPR003593">
    <property type="entry name" value="AAA+_ATPase"/>
</dbReference>
<dbReference type="InterPro" id="IPR030679">
    <property type="entry name" value="ABC_ATPase_HisP-typ"/>
</dbReference>
<evidence type="ECO:0000256" key="8">
    <source>
        <dbReference type="ARBA" id="ARBA00023136"/>
    </source>
</evidence>
<comment type="caution">
    <text evidence="10">The sequence shown here is derived from an EMBL/GenBank/DDBJ whole genome shotgun (WGS) entry which is preliminary data.</text>
</comment>
<comment type="similarity">
    <text evidence="2">Belongs to the ABC transporter superfamily.</text>
</comment>
<gene>
    <name evidence="10" type="ORF">B5E91_04315</name>
</gene>
<dbReference type="GO" id="GO:0016887">
    <property type="term" value="F:ATP hydrolysis activity"/>
    <property type="evidence" value="ECO:0007669"/>
    <property type="project" value="InterPro"/>
</dbReference>
<dbReference type="FunFam" id="3.40.50.300:FF:000020">
    <property type="entry name" value="Amino acid ABC transporter ATP-binding component"/>
    <property type="match status" value="1"/>
</dbReference>
<keyword evidence="4" id="KW-1003">Cell membrane</keyword>
<dbReference type="InterPro" id="IPR027417">
    <property type="entry name" value="P-loop_NTPase"/>
</dbReference>
<keyword evidence="7" id="KW-0029">Amino-acid transport</keyword>
<dbReference type="Gene3D" id="3.40.50.300">
    <property type="entry name" value="P-loop containing nucleotide triphosphate hydrolases"/>
    <property type="match status" value="1"/>
</dbReference>
<dbReference type="EMBL" id="NFLB01000004">
    <property type="protein sequence ID" value="OUQ05644.1"/>
    <property type="molecule type" value="Genomic_DNA"/>
</dbReference>
<dbReference type="InterPro" id="IPR050086">
    <property type="entry name" value="MetN_ABC_transporter-like"/>
</dbReference>
<dbReference type="PROSITE" id="PS50893">
    <property type="entry name" value="ABC_TRANSPORTER_2"/>
    <property type="match status" value="1"/>
</dbReference>
<dbReference type="PANTHER" id="PTHR43166:SF9">
    <property type="entry name" value="GLUTAMATE_ASPARTATE IMPORT ATP-BINDING PROTEIN GLTL"/>
    <property type="match status" value="1"/>
</dbReference>
<evidence type="ECO:0000313" key="11">
    <source>
        <dbReference type="Proteomes" id="UP000196258"/>
    </source>
</evidence>
<comment type="subcellular location">
    <subcellularLocation>
        <location evidence="1">Cell membrane</location>
        <topology evidence="1">Peripheral membrane protein</topology>
    </subcellularLocation>
</comment>
<dbReference type="SUPFAM" id="SSF52540">
    <property type="entry name" value="P-loop containing nucleoside triphosphate hydrolases"/>
    <property type="match status" value="1"/>
</dbReference>
<dbReference type="CDD" id="cd03262">
    <property type="entry name" value="ABC_HisP_GlnQ"/>
    <property type="match status" value="1"/>
</dbReference>
<dbReference type="Proteomes" id="UP000196258">
    <property type="component" value="Unassembled WGS sequence"/>
</dbReference>
<reference evidence="11" key="1">
    <citation type="submission" date="2017-04" db="EMBL/GenBank/DDBJ databases">
        <title>Function of individual gut microbiota members based on whole genome sequencing of pure cultures obtained from chicken caecum.</title>
        <authorList>
            <person name="Medvecky M."/>
            <person name="Cejkova D."/>
            <person name="Polansky O."/>
            <person name="Karasova D."/>
            <person name="Kubasova T."/>
            <person name="Cizek A."/>
            <person name="Rychlik I."/>
        </authorList>
    </citation>
    <scope>NUCLEOTIDE SEQUENCE [LARGE SCALE GENOMIC DNA]</scope>
    <source>
        <strain evidence="11">An149</strain>
    </source>
</reference>
<evidence type="ECO:0000259" key="9">
    <source>
        <dbReference type="PROSITE" id="PS50893"/>
    </source>
</evidence>
<accession>A0A1Y4QK52</accession>
<dbReference type="GO" id="GO:0015424">
    <property type="term" value="F:ABC-type amino acid transporter activity"/>
    <property type="evidence" value="ECO:0007669"/>
    <property type="project" value="InterPro"/>
</dbReference>
<keyword evidence="6" id="KW-0067">ATP-binding</keyword>
<dbReference type="PROSITE" id="PS00211">
    <property type="entry name" value="ABC_TRANSPORTER_1"/>
    <property type="match status" value="1"/>
</dbReference>
<evidence type="ECO:0000256" key="1">
    <source>
        <dbReference type="ARBA" id="ARBA00004202"/>
    </source>
</evidence>
<organism evidence="10 11">
    <name type="scientific">Thomasclavelia spiroformis</name>
    <dbReference type="NCBI Taxonomy" id="29348"/>
    <lineage>
        <taxon>Bacteria</taxon>
        <taxon>Bacillati</taxon>
        <taxon>Bacillota</taxon>
        <taxon>Erysipelotrichia</taxon>
        <taxon>Erysipelotrichales</taxon>
        <taxon>Coprobacillaceae</taxon>
        <taxon>Thomasclavelia</taxon>
    </lineage>
</organism>
<evidence type="ECO:0000313" key="10">
    <source>
        <dbReference type="EMBL" id="OUQ05644.1"/>
    </source>
</evidence>
<dbReference type="InterPro" id="IPR017871">
    <property type="entry name" value="ABC_transporter-like_CS"/>
</dbReference>
<evidence type="ECO:0000256" key="7">
    <source>
        <dbReference type="ARBA" id="ARBA00022970"/>
    </source>
</evidence>
<evidence type="ECO:0000256" key="3">
    <source>
        <dbReference type="ARBA" id="ARBA00022448"/>
    </source>
</evidence>
<dbReference type="RefSeq" id="WP_087255430.1">
    <property type="nucleotide sequence ID" value="NZ_JAGZXW010000030.1"/>
</dbReference>
<dbReference type="GO" id="GO:0005886">
    <property type="term" value="C:plasma membrane"/>
    <property type="evidence" value="ECO:0007669"/>
    <property type="project" value="UniProtKB-SubCell"/>
</dbReference>
<evidence type="ECO:0000256" key="2">
    <source>
        <dbReference type="ARBA" id="ARBA00005417"/>
    </source>
</evidence>
<dbReference type="InterPro" id="IPR003439">
    <property type="entry name" value="ABC_transporter-like_ATP-bd"/>
</dbReference>
<dbReference type="PANTHER" id="PTHR43166">
    <property type="entry name" value="AMINO ACID IMPORT ATP-BINDING PROTEIN"/>
    <property type="match status" value="1"/>
</dbReference>